<dbReference type="InterPro" id="IPR002052">
    <property type="entry name" value="DNA_methylase_N6_adenine_CS"/>
</dbReference>
<dbReference type="NCBIfam" id="TIGR00095">
    <property type="entry name" value="16S rRNA (guanine(966)-N(2))-methyltransferase RsmD"/>
    <property type="match status" value="1"/>
</dbReference>
<dbReference type="PIRSF" id="PIRSF004553">
    <property type="entry name" value="CHP00095"/>
    <property type="match status" value="1"/>
</dbReference>
<dbReference type="PANTHER" id="PTHR43542:SF1">
    <property type="entry name" value="METHYLTRANSFERASE"/>
    <property type="match status" value="1"/>
</dbReference>
<dbReference type="GO" id="GO:0008168">
    <property type="term" value="F:methyltransferase activity"/>
    <property type="evidence" value="ECO:0007669"/>
    <property type="project" value="UniProtKB-KW"/>
</dbReference>
<dbReference type="eggNOG" id="COG0742">
    <property type="taxonomic scope" value="Bacteria"/>
</dbReference>
<dbReference type="InterPro" id="IPR004398">
    <property type="entry name" value="RNA_MeTrfase_RsmD"/>
</dbReference>
<dbReference type="SUPFAM" id="SSF53335">
    <property type="entry name" value="S-adenosyl-L-methionine-dependent methyltransferases"/>
    <property type="match status" value="1"/>
</dbReference>
<sequence>MRVISGIYRGRRLVAPAGRGTRPTTDRVRESLMSTIASARGGWDDAIVLDAFAGSGALAIEALSRGARWACLCEQDRAALQAIKENTAFITDDSFQIVRGDVLGRIVVHPPTPYDIVFLDPPYALDARLLATLLQRLEAAEQLADDALIAYEHDAGRSYAELTRLETLSLATSKVYGDTVVDLFRRTI</sequence>
<dbReference type="InterPro" id="IPR029063">
    <property type="entry name" value="SAM-dependent_MTases_sf"/>
</dbReference>
<evidence type="ECO:0000313" key="4">
    <source>
        <dbReference type="Proteomes" id="UP000000954"/>
    </source>
</evidence>
<reference evidence="3 4" key="1">
    <citation type="journal article" date="2009" name="Stand. Genomic Sci.">
        <title>Complete genome sequence of Cryptobacterium curtum type strain (12-3).</title>
        <authorList>
            <person name="Mavrommatis K."/>
            <person name="Pukall R."/>
            <person name="Rohde C."/>
            <person name="Chen F."/>
            <person name="Sims D."/>
            <person name="Brettin T."/>
            <person name="Kuske C."/>
            <person name="Detter J.C."/>
            <person name="Han C."/>
            <person name="Lapidus A."/>
            <person name="Copeland A."/>
            <person name="Glavina Del Rio T."/>
            <person name="Nolan M."/>
            <person name="Lucas S."/>
            <person name="Tice H."/>
            <person name="Cheng J.F."/>
            <person name="Bruce D."/>
            <person name="Goodwin L."/>
            <person name="Pitluck S."/>
            <person name="Ovchinnikova G."/>
            <person name="Pati A."/>
            <person name="Ivanova N."/>
            <person name="Chen A."/>
            <person name="Palaniappan K."/>
            <person name="Chain P."/>
            <person name="D'haeseleer P."/>
            <person name="Goker M."/>
            <person name="Bristow J."/>
            <person name="Eisen J.A."/>
            <person name="Markowitz V."/>
            <person name="Hugenholtz P."/>
            <person name="Rohde M."/>
            <person name="Klenk H.P."/>
            <person name="Kyrpides N.C."/>
        </authorList>
    </citation>
    <scope>NUCLEOTIDE SEQUENCE [LARGE SCALE GENOMIC DNA]</scope>
    <source>
        <strain evidence="4">ATCC 700683 / DSM 15641 / 12-3</strain>
    </source>
</reference>
<evidence type="ECO:0000256" key="1">
    <source>
        <dbReference type="ARBA" id="ARBA00022603"/>
    </source>
</evidence>
<dbReference type="GO" id="GO:0031167">
    <property type="term" value="P:rRNA methylation"/>
    <property type="evidence" value="ECO:0007669"/>
    <property type="project" value="InterPro"/>
</dbReference>
<dbReference type="PANTHER" id="PTHR43542">
    <property type="entry name" value="METHYLTRANSFERASE"/>
    <property type="match status" value="1"/>
</dbReference>
<dbReference type="AlphaFoldDB" id="C7MMY9"/>
<evidence type="ECO:0000256" key="2">
    <source>
        <dbReference type="ARBA" id="ARBA00022679"/>
    </source>
</evidence>
<gene>
    <name evidence="3" type="ordered locus">Ccur_05600</name>
</gene>
<dbReference type="Pfam" id="PF03602">
    <property type="entry name" value="Cons_hypoth95"/>
    <property type="match status" value="1"/>
</dbReference>
<keyword evidence="2 3" id="KW-0808">Transferase</keyword>
<accession>C7MMY9</accession>
<keyword evidence="1 3" id="KW-0489">Methyltransferase</keyword>
<dbReference type="Proteomes" id="UP000000954">
    <property type="component" value="Chromosome"/>
</dbReference>
<organism evidence="3 4">
    <name type="scientific">Cryptobacterium curtum (strain ATCC 700683 / DSM 15641 / CCUG 43107 / 12-3)</name>
    <dbReference type="NCBI Taxonomy" id="469378"/>
    <lineage>
        <taxon>Bacteria</taxon>
        <taxon>Bacillati</taxon>
        <taxon>Actinomycetota</taxon>
        <taxon>Coriobacteriia</taxon>
        <taxon>Eggerthellales</taxon>
        <taxon>Eggerthellaceae</taxon>
        <taxon>Cryptobacterium</taxon>
    </lineage>
</organism>
<dbReference type="PROSITE" id="PS00092">
    <property type="entry name" value="N6_MTASE"/>
    <property type="match status" value="1"/>
</dbReference>
<proteinExistence type="predicted"/>
<dbReference type="EMBL" id="CP001682">
    <property type="protein sequence ID" value="ACU94279.1"/>
    <property type="molecule type" value="Genomic_DNA"/>
</dbReference>
<protein>
    <submittedName>
        <fullName evidence="3">Putative methyltransferase</fullName>
    </submittedName>
</protein>
<dbReference type="HOGENOM" id="CLU_075826_1_1_11"/>
<evidence type="ECO:0000313" key="3">
    <source>
        <dbReference type="EMBL" id="ACU94279.1"/>
    </source>
</evidence>
<dbReference type="GO" id="GO:0003676">
    <property type="term" value="F:nucleic acid binding"/>
    <property type="evidence" value="ECO:0007669"/>
    <property type="project" value="InterPro"/>
</dbReference>
<dbReference type="Gene3D" id="3.40.50.150">
    <property type="entry name" value="Vaccinia Virus protein VP39"/>
    <property type="match status" value="1"/>
</dbReference>
<name>C7MMY9_CRYCD</name>
<dbReference type="STRING" id="469378.Ccur_05600"/>
<dbReference type="RefSeq" id="WP_012802967.1">
    <property type="nucleotide sequence ID" value="NC_013170.1"/>
</dbReference>
<keyword evidence="4" id="KW-1185">Reference proteome</keyword>
<dbReference type="KEGG" id="ccu:Ccur_05600"/>
<dbReference type="OrthoDB" id="9803017at2"/>
<dbReference type="CDD" id="cd02440">
    <property type="entry name" value="AdoMet_MTases"/>
    <property type="match status" value="1"/>
</dbReference>